<proteinExistence type="inferred from homology"/>
<keyword evidence="9 14" id="KW-0560">Oxidoreductase</keyword>
<evidence type="ECO:0000256" key="8">
    <source>
        <dbReference type="ARBA" id="ARBA00022848"/>
    </source>
</evidence>
<evidence type="ECO:0000256" key="3">
    <source>
        <dbReference type="ARBA" id="ARBA00004406"/>
    </source>
</evidence>
<evidence type="ECO:0000256" key="12">
    <source>
        <dbReference type="ARBA" id="ARBA00023136"/>
    </source>
</evidence>
<reference evidence="15 16" key="1">
    <citation type="journal article" date="2013" name="Nature">
        <title>Insights into bilaterian evolution from three spiralian genomes.</title>
        <authorList>
            <person name="Simakov O."/>
            <person name="Marletaz F."/>
            <person name="Cho S.J."/>
            <person name="Edsinger-Gonzales E."/>
            <person name="Havlak P."/>
            <person name="Hellsten U."/>
            <person name="Kuo D.H."/>
            <person name="Larsson T."/>
            <person name="Lv J."/>
            <person name="Arendt D."/>
            <person name="Savage R."/>
            <person name="Osoegawa K."/>
            <person name="de Jong P."/>
            <person name="Grimwood J."/>
            <person name="Chapman J.A."/>
            <person name="Shapiro H."/>
            <person name="Aerts A."/>
            <person name="Otillar R.P."/>
            <person name="Terry A.Y."/>
            <person name="Boore J.L."/>
            <person name="Grigoriev I.V."/>
            <person name="Lindberg D.R."/>
            <person name="Seaver E.C."/>
            <person name="Weisblat D.A."/>
            <person name="Putnam N.H."/>
            <person name="Rokhsar D.S."/>
        </authorList>
    </citation>
    <scope>NUCLEOTIDE SEQUENCE [LARGE SCALE GENOMIC DNA]</scope>
</reference>
<dbReference type="InterPro" id="IPR017972">
    <property type="entry name" value="Cyt_P450_CS"/>
</dbReference>
<evidence type="ECO:0000313" key="16">
    <source>
        <dbReference type="Proteomes" id="UP000030746"/>
    </source>
</evidence>
<dbReference type="FunFam" id="1.10.630.10:FF:000238">
    <property type="entry name" value="Cytochrome P450 2A6"/>
    <property type="match status" value="1"/>
</dbReference>
<evidence type="ECO:0000256" key="14">
    <source>
        <dbReference type="RuleBase" id="RU000461"/>
    </source>
</evidence>
<organism evidence="15 16">
    <name type="scientific">Lottia gigantea</name>
    <name type="common">Giant owl limpet</name>
    <dbReference type="NCBI Taxonomy" id="225164"/>
    <lineage>
        <taxon>Eukaryota</taxon>
        <taxon>Metazoa</taxon>
        <taxon>Spiralia</taxon>
        <taxon>Lophotrochozoa</taxon>
        <taxon>Mollusca</taxon>
        <taxon>Gastropoda</taxon>
        <taxon>Patellogastropoda</taxon>
        <taxon>Lottioidea</taxon>
        <taxon>Lottiidae</taxon>
        <taxon>Lottia</taxon>
    </lineage>
</organism>
<evidence type="ECO:0000256" key="1">
    <source>
        <dbReference type="ARBA" id="ARBA00001971"/>
    </source>
</evidence>
<evidence type="ECO:0000256" key="4">
    <source>
        <dbReference type="ARBA" id="ARBA00010617"/>
    </source>
</evidence>
<dbReference type="Gene3D" id="1.10.630.10">
    <property type="entry name" value="Cytochrome P450"/>
    <property type="match status" value="1"/>
</dbReference>
<evidence type="ECO:0000256" key="2">
    <source>
        <dbReference type="ARBA" id="ARBA00004174"/>
    </source>
</evidence>
<dbReference type="InterPro" id="IPR036396">
    <property type="entry name" value="Cyt_P450_sf"/>
</dbReference>
<keyword evidence="16" id="KW-1185">Reference proteome</keyword>
<dbReference type="GeneID" id="20231052"/>
<evidence type="ECO:0000256" key="6">
    <source>
        <dbReference type="ARBA" id="ARBA00022723"/>
    </source>
</evidence>
<feature type="binding site" description="axial binding residue" evidence="13">
    <location>
        <position position="449"/>
    </location>
    <ligand>
        <name>heme</name>
        <dbReference type="ChEBI" id="CHEBI:30413"/>
    </ligand>
    <ligandPart>
        <name>Fe</name>
        <dbReference type="ChEBI" id="CHEBI:18248"/>
    </ligandPart>
</feature>
<dbReference type="PRINTS" id="PR00463">
    <property type="entry name" value="EP450I"/>
</dbReference>
<keyword evidence="10 13" id="KW-0408">Iron</keyword>
<dbReference type="InterPro" id="IPR002401">
    <property type="entry name" value="Cyt_P450_E_grp-I"/>
</dbReference>
<dbReference type="PANTHER" id="PTHR24289">
    <property type="entry name" value="STEROID 17-ALPHA-HYDROXYLASE/17,20 LYASE"/>
    <property type="match status" value="1"/>
</dbReference>
<comment type="cofactor">
    <cofactor evidence="1 13">
        <name>heme</name>
        <dbReference type="ChEBI" id="CHEBI:30413"/>
    </cofactor>
</comment>
<dbReference type="InterPro" id="IPR001128">
    <property type="entry name" value="Cyt_P450"/>
</dbReference>
<comment type="subcellular location">
    <subcellularLocation>
        <location evidence="3">Endoplasmic reticulum membrane</location>
        <topology evidence="3">Peripheral membrane protein</topology>
    </subcellularLocation>
    <subcellularLocation>
        <location evidence="2">Microsome membrane</location>
        <topology evidence="2">Peripheral membrane protein</topology>
    </subcellularLocation>
</comment>
<dbReference type="CTD" id="20231052"/>
<evidence type="ECO:0000256" key="11">
    <source>
        <dbReference type="ARBA" id="ARBA00023033"/>
    </source>
</evidence>
<dbReference type="GO" id="GO:0004508">
    <property type="term" value="F:steroid 17-alpha-monooxygenase activity"/>
    <property type="evidence" value="ECO:0007669"/>
    <property type="project" value="TreeGrafter"/>
</dbReference>
<evidence type="ECO:0000313" key="15">
    <source>
        <dbReference type="EMBL" id="ESO98973.1"/>
    </source>
</evidence>
<evidence type="ECO:0000256" key="13">
    <source>
        <dbReference type="PIRSR" id="PIRSR602401-1"/>
    </source>
</evidence>
<dbReference type="RefSeq" id="XP_009050593.1">
    <property type="nucleotide sequence ID" value="XM_009052345.1"/>
</dbReference>
<gene>
    <name evidence="15" type="ORF">LOTGIDRAFT_114147</name>
</gene>
<dbReference type="STRING" id="225164.V4A502"/>
<dbReference type="EMBL" id="KB201205">
    <property type="protein sequence ID" value="ESO98973.1"/>
    <property type="molecule type" value="Genomic_DNA"/>
</dbReference>
<sequence>MLETYLNKIPVSTTTQALLLGVTIGAITYTLFKKKTKIPPGPRPLPLIGNLLLLNSSEPLFKLLFKWRKEYGSIITLYMGNFFKMITLNNADVVNDALVKKGGDFAGRMHLHSLEVISEGYKSIAMADTTYAWKLQRKLSLQGLRQYLSGNKLEEKLHESVSRTIRLLKEKENEPVSILSYISLTVFNLLTGVCFSKSYEMGDKEFIELVSDFDTFSTEFGNGLWEDIVPLLKYWPTKKYNRLMKMFNSFLDVMYKNYHEHVQSFSEDNLKDFTDFMIYAKKQAAVDDPNIENIITDTHIVQTIADIFGAGVDTSRQTIVWTLYLLAENPEIQKKVQSEIDEILDLNQAPSVKDRSSLPYTEAVLHESMRICPVAPLSVPHTSQCDTTLGEYEIQKGTTILINTWALHMDPETWGDPEVFRPERFLDEDGSLAPKTMSWLPFSAGRRNCLGETIARPELHLILAVLLRNFTFDKAVGPSGETWTMEPASGGFTFLPPDNYMKIQSRK</sequence>
<dbReference type="OrthoDB" id="639466at2759"/>
<evidence type="ECO:0000256" key="5">
    <source>
        <dbReference type="ARBA" id="ARBA00022617"/>
    </source>
</evidence>
<dbReference type="GO" id="GO:0005789">
    <property type="term" value="C:endoplasmic reticulum membrane"/>
    <property type="evidence" value="ECO:0007669"/>
    <property type="project" value="UniProtKB-SubCell"/>
</dbReference>
<dbReference type="PANTHER" id="PTHR24289:SF20">
    <property type="entry name" value="STEROID 17-ALPHA-HYDROXYLASE_17,20 LYASE"/>
    <property type="match status" value="1"/>
</dbReference>
<keyword evidence="11 14" id="KW-0503">Monooxygenase</keyword>
<dbReference type="Pfam" id="PF00067">
    <property type="entry name" value="p450"/>
    <property type="match status" value="1"/>
</dbReference>
<dbReference type="GO" id="GO:0020037">
    <property type="term" value="F:heme binding"/>
    <property type="evidence" value="ECO:0007669"/>
    <property type="project" value="InterPro"/>
</dbReference>
<name>V4A502_LOTGI</name>
<dbReference type="SUPFAM" id="SSF48264">
    <property type="entry name" value="Cytochrome P450"/>
    <property type="match status" value="1"/>
</dbReference>
<keyword evidence="7" id="KW-0256">Endoplasmic reticulum</keyword>
<comment type="similarity">
    <text evidence="4 14">Belongs to the cytochrome P450 family.</text>
</comment>
<evidence type="ECO:0000256" key="9">
    <source>
        <dbReference type="ARBA" id="ARBA00023002"/>
    </source>
</evidence>
<dbReference type="KEGG" id="lgi:LOTGIDRAFT_114147"/>
<keyword evidence="6 13" id="KW-0479">Metal-binding</keyword>
<evidence type="ECO:0000256" key="7">
    <source>
        <dbReference type="ARBA" id="ARBA00022824"/>
    </source>
</evidence>
<dbReference type="AlphaFoldDB" id="V4A502"/>
<dbReference type="PROSITE" id="PS00086">
    <property type="entry name" value="CYTOCHROME_P450"/>
    <property type="match status" value="1"/>
</dbReference>
<dbReference type="OMA" id="MEDHYYL"/>
<evidence type="ECO:0000256" key="10">
    <source>
        <dbReference type="ARBA" id="ARBA00023004"/>
    </source>
</evidence>
<dbReference type="GO" id="GO:0042446">
    <property type="term" value="P:hormone biosynthetic process"/>
    <property type="evidence" value="ECO:0007669"/>
    <property type="project" value="TreeGrafter"/>
</dbReference>
<dbReference type="Proteomes" id="UP000030746">
    <property type="component" value="Unassembled WGS sequence"/>
</dbReference>
<dbReference type="GO" id="GO:0005506">
    <property type="term" value="F:iron ion binding"/>
    <property type="evidence" value="ECO:0007669"/>
    <property type="project" value="InterPro"/>
</dbReference>
<accession>V4A502</accession>
<protein>
    <submittedName>
        <fullName evidence="15">Uncharacterized protein</fullName>
    </submittedName>
</protein>
<dbReference type="HOGENOM" id="CLU_001570_22_0_1"/>
<dbReference type="PRINTS" id="PR00385">
    <property type="entry name" value="P450"/>
</dbReference>
<keyword evidence="5 13" id="KW-0349">Heme</keyword>
<keyword evidence="12" id="KW-0472">Membrane</keyword>
<dbReference type="GO" id="GO:0042448">
    <property type="term" value="P:progesterone metabolic process"/>
    <property type="evidence" value="ECO:0007669"/>
    <property type="project" value="TreeGrafter"/>
</dbReference>
<keyword evidence="8" id="KW-0492">Microsome</keyword>